<keyword evidence="3" id="KW-0418">Kinase</keyword>
<evidence type="ECO:0000259" key="8">
    <source>
        <dbReference type="PROSITE" id="PS50011"/>
    </source>
</evidence>
<dbReference type="PANTHER" id="PTHR44329">
    <property type="entry name" value="SERINE/THREONINE-PROTEIN KINASE TNNI3K-RELATED"/>
    <property type="match status" value="1"/>
</dbReference>
<dbReference type="SUPFAM" id="SSF56112">
    <property type="entry name" value="Protein kinase-like (PK-like)"/>
    <property type="match status" value="1"/>
</dbReference>
<dbReference type="SMART" id="SM00220">
    <property type="entry name" value="S_TKc"/>
    <property type="match status" value="1"/>
</dbReference>
<evidence type="ECO:0000313" key="9">
    <source>
        <dbReference type="EMBL" id="CAE2294454.1"/>
    </source>
</evidence>
<dbReference type="PROSITE" id="PS00108">
    <property type="entry name" value="PROTEIN_KINASE_ST"/>
    <property type="match status" value="1"/>
</dbReference>
<dbReference type="InterPro" id="IPR011009">
    <property type="entry name" value="Kinase-like_dom_sf"/>
</dbReference>
<dbReference type="InterPro" id="IPR008271">
    <property type="entry name" value="Ser/Thr_kinase_AS"/>
</dbReference>
<dbReference type="GO" id="GO:0004674">
    <property type="term" value="F:protein serine/threonine kinase activity"/>
    <property type="evidence" value="ECO:0007669"/>
    <property type="project" value="UniProtKB-EC"/>
</dbReference>
<evidence type="ECO:0000256" key="5">
    <source>
        <dbReference type="ARBA" id="ARBA00047899"/>
    </source>
</evidence>
<keyword evidence="2" id="KW-0547">Nucleotide-binding</keyword>
<evidence type="ECO:0000256" key="2">
    <source>
        <dbReference type="ARBA" id="ARBA00022741"/>
    </source>
</evidence>
<dbReference type="PANTHER" id="PTHR44329:SF288">
    <property type="entry name" value="MITOGEN-ACTIVATED PROTEIN KINASE KINASE KINASE 20"/>
    <property type="match status" value="1"/>
</dbReference>
<feature type="compositionally biased region" description="Polar residues" evidence="7">
    <location>
        <begin position="70"/>
        <end position="86"/>
    </location>
</feature>
<dbReference type="EMBL" id="HBKR01009944">
    <property type="protein sequence ID" value="CAE2294454.1"/>
    <property type="molecule type" value="Transcribed_RNA"/>
</dbReference>
<reference evidence="9" key="1">
    <citation type="submission" date="2021-01" db="EMBL/GenBank/DDBJ databases">
        <authorList>
            <person name="Corre E."/>
            <person name="Pelletier E."/>
            <person name="Niang G."/>
            <person name="Scheremetjew M."/>
            <person name="Finn R."/>
            <person name="Kale V."/>
            <person name="Holt S."/>
            <person name="Cochrane G."/>
            <person name="Meng A."/>
            <person name="Brown T."/>
            <person name="Cohen L."/>
        </authorList>
    </citation>
    <scope>NUCLEOTIDE SEQUENCE</scope>
    <source>
        <strain evidence="9">SoJaBio B1-5/56/2</strain>
    </source>
</reference>
<dbReference type="GO" id="GO:0005524">
    <property type="term" value="F:ATP binding"/>
    <property type="evidence" value="ECO:0007669"/>
    <property type="project" value="UniProtKB-KW"/>
</dbReference>
<dbReference type="PROSITE" id="PS50011">
    <property type="entry name" value="PROTEIN_KINASE_DOM"/>
    <property type="match status" value="1"/>
</dbReference>
<feature type="compositionally biased region" description="Basic and acidic residues" evidence="7">
    <location>
        <begin position="156"/>
        <end position="170"/>
    </location>
</feature>
<dbReference type="Gene3D" id="1.10.510.10">
    <property type="entry name" value="Transferase(Phosphotransferase) domain 1"/>
    <property type="match status" value="1"/>
</dbReference>
<dbReference type="InterPro" id="IPR001245">
    <property type="entry name" value="Ser-Thr/Tyr_kinase_cat_dom"/>
</dbReference>
<proteinExistence type="predicted"/>
<evidence type="ECO:0000256" key="4">
    <source>
        <dbReference type="ARBA" id="ARBA00022840"/>
    </source>
</evidence>
<organism evidence="9">
    <name type="scientific">Paramoeba aestuarina</name>
    <dbReference type="NCBI Taxonomy" id="180227"/>
    <lineage>
        <taxon>Eukaryota</taxon>
        <taxon>Amoebozoa</taxon>
        <taxon>Discosea</taxon>
        <taxon>Flabellinia</taxon>
        <taxon>Dactylopodida</taxon>
        <taxon>Paramoebidae</taxon>
        <taxon>Paramoeba</taxon>
    </lineage>
</organism>
<evidence type="ECO:0000256" key="3">
    <source>
        <dbReference type="ARBA" id="ARBA00022777"/>
    </source>
</evidence>
<dbReference type="InterPro" id="IPR051681">
    <property type="entry name" value="Ser/Thr_Kinases-Pseudokinases"/>
</dbReference>
<evidence type="ECO:0000256" key="7">
    <source>
        <dbReference type="SAM" id="MobiDB-lite"/>
    </source>
</evidence>
<feature type="region of interest" description="Disordered" evidence="7">
    <location>
        <begin position="28"/>
        <end position="178"/>
    </location>
</feature>
<evidence type="ECO:0000256" key="1">
    <source>
        <dbReference type="ARBA" id="ARBA00022679"/>
    </source>
</evidence>
<dbReference type="InterPro" id="IPR000719">
    <property type="entry name" value="Prot_kinase_dom"/>
</dbReference>
<protein>
    <recommendedName>
        <fullName evidence="8">Protein kinase domain-containing protein</fullName>
    </recommendedName>
</protein>
<dbReference type="Pfam" id="PF07714">
    <property type="entry name" value="PK_Tyr_Ser-Thr"/>
    <property type="match status" value="1"/>
</dbReference>
<accession>A0A7S4NL61</accession>
<gene>
    <name evidence="9" type="ORF">NAES01612_LOCUS6629</name>
</gene>
<keyword evidence="4" id="KW-0067">ATP-binding</keyword>
<dbReference type="AlphaFoldDB" id="A0A7S4NL61"/>
<evidence type="ECO:0000256" key="6">
    <source>
        <dbReference type="ARBA" id="ARBA00048679"/>
    </source>
</evidence>
<comment type="catalytic activity">
    <reaction evidence="5">
        <text>L-threonyl-[protein] + ATP = O-phospho-L-threonyl-[protein] + ADP + H(+)</text>
        <dbReference type="Rhea" id="RHEA:46608"/>
        <dbReference type="Rhea" id="RHEA-COMP:11060"/>
        <dbReference type="Rhea" id="RHEA-COMP:11605"/>
        <dbReference type="ChEBI" id="CHEBI:15378"/>
        <dbReference type="ChEBI" id="CHEBI:30013"/>
        <dbReference type="ChEBI" id="CHEBI:30616"/>
        <dbReference type="ChEBI" id="CHEBI:61977"/>
        <dbReference type="ChEBI" id="CHEBI:456216"/>
        <dbReference type="EC" id="2.7.11.1"/>
    </reaction>
</comment>
<dbReference type="Gene3D" id="3.30.200.20">
    <property type="entry name" value="Phosphorylase Kinase, domain 1"/>
    <property type="match status" value="1"/>
</dbReference>
<feature type="domain" description="Protein kinase" evidence="8">
    <location>
        <begin position="285"/>
        <end position="550"/>
    </location>
</feature>
<keyword evidence="1" id="KW-0808">Transferase</keyword>
<name>A0A7S4NL61_9EUKA</name>
<sequence length="565" mass="63919">MNKKSKNKFSDSVGETAMYLDDGEAIYYDSSDAHSPTRGDSPAPCGPPLRIHRKVSLGSELRLSGDLTEHQQLPHTPPTTQKSGSHLASPKRKTTALSMPSSPKLGFGGREKKEKVSSSTGDEEFNLDNIPLSPRSHRKKKSTGVGTPTPSPHSLRRAESDDMDSVKQENRNLQMSLKLKEKEIADLKKRLEKEHKKSEKKNKKKEKSTAILEDIDTEGCLCHSLTFNTEFHIRNMVNPDECSPLDQYLGPKTPKHSPDLSRTDSMESARKQLSSQPWVIDPSEVLVCNEISRGSSAHVLLGIYRNQLVAVKVMKASSNAKMIQDFKQEFQFAHMVKSSYNVYFYGVVFKPALCLVMEFCARKSLHDLMRDKTLKITWRNTLKFLYDFVKAVSILHNWVPPLVHRDIKSMNILITADWELKLCDFGLTRATSMNQMEGTLSKVRGTYTHCAPEVFKGGSWSEMSDMYSVAVVMWEMCYRCVTGTHQVPYAEFSALKFDFQVLMKAAEGLRPTIPDPVPNEMKCLIMQGWDENPQNRICANELLCILNDIMENFEEKCSSWPCMDA</sequence>
<comment type="catalytic activity">
    <reaction evidence="6">
        <text>L-seryl-[protein] + ATP = O-phospho-L-seryl-[protein] + ADP + H(+)</text>
        <dbReference type="Rhea" id="RHEA:17989"/>
        <dbReference type="Rhea" id="RHEA-COMP:9863"/>
        <dbReference type="Rhea" id="RHEA-COMP:11604"/>
        <dbReference type="ChEBI" id="CHEBI:15378"/>
        <dbReference type="ChEBI" id="CHEBI:29999"/>
        <dbReference type="ChEBI" id="CHEBI:30616"/>
        <dbReference type="ChEBI" id="CHEBI:83421"/>
        <dbReference type="ChEBI" id="CHEBI:456216"/>
        <dbReference type="EC" id="2.7.11.1"/>
    </reaction>
</comment>